<reference evidence="1 2" key="1">
    <citation type="submission" date="2016-10" db="EMBL/GenBank/DDBJ databases">
        <authorList>
            <person name="de Groot N.N."/>
        </authorList>
    </citation>
    <scope>NUCLEOTIDE SEQUENCE [LARGE SCALE GENOMIC DNA]</scope>
    <source>
        <strain evidence="1 2">CGMCC 4.5506</strain>
    </source>
</reference>
<dbReference type="EMBL" id="FMZE01000015">
    <property type="protein sequence ID" value="SDD95290.1"/>
    <property type="molecule type" value="Genomic_DNA"/>
</dbReference>
<protein>
    <submittedName>
        <fullName evidence="1">Coenzyme PQQ synthesis protein D (PqqD)</fullName>
    </submittedName>
</protein>
<gene>
    <name evidence="1" type="ORF">SAMN05421630_11511</name>
</gene>
<dbReference type="STRING" id="530584.SAMN05421630_11511"/>
<proteinExistence type="predicted"/>
<evidence type="ECO:0000313" key="2">
    <source>
        <dbReference type="Proteomes" id="UP000199494"/>
    </source>
</evidence>
<evidence type="ECO:0000313" key="1">
    <source>
        <dbReference type="EMBL" id="SDD95290.1"/>
    </source>
</evidence>
<dbReference type="InterPro" id="IPR041881">
    <property type="entry name" value="PqqD_sf"/>
</dbReference>
<keyword evidence="2" id="KW-1185">Reference proteome</keyword>
<accession>A0A222W133</accession>
<organism evidence="1 2">
    <name type="scientific">Prauserella marina</name>
    <dbReference type="NCBI Taxonomy" id="530584"/>
    <lineage>
        <taxon>Bacteria</taxon>
        <taxon>Bacillati</taxon>
        <taxon>Actinomycetota</taxon>
        <taxon>Actinomycetes</taxon>
        <taxon>Pseudonocardiales</taxon>
        <taxon>Pseudonocardiaceae</taxon>
        <taxon>Prauserella</taxon>
    </lineage>
</organism>
<dbReference type="Proteomes" id="UP000199494">
    <property type="component" value="Unassembled WGS sequence"/>
</dbReference>
<dbReference type="AlphaFoldDB" id="A0A222W133"/>
<sequence length="98" mass="10925">MATLLPRRRLDDPNRPWRWGRSVSTAQVSDGLVVVDERRGRTVHLNTTAATMLRALLAGGQDAAITVVCQRFGVTEDTARDDLSALITDLARRKLVRR</sequence>
<name>A0A222W133_9PSEU</name>
<dbReference type="Pfam" id="PF05402">
    <property type="entry name" value="PqqD"/>
    <property type="match status" value="1"/>
</dbReference>
<dbReference type="KEGG" id="pmad:BAY61_31890"/>
<dbReference type="InterPro" id="IPR008792">
    <property type="entry name" value="PQQD"/>
</dbReference>
<dbReference type="Gene3D" id="1.10.10.1150">
    <property type="entry name" value="Coenzyme PQQ synthesis protein D (PqqD)"/>
    <property type="match status" value="1"/>
</dbReference>